<dbReference type="Gene3D" id="1.10.760.10">
    <property type="entry name" value="Cytochrome c-like domain"/>
    <property type="match status" value="2"/>
</dbReference>
<gene>
    <name evidence="8" type="ORF">H8D24_03760</name>
</gene>
<evidence type="ECO:0000313" key="9">
    <source>
        <dbReference type="Proteomes" id="UP000654401"/>
    </source>
</evidence>
<evidence type="ECO:0000256" key="6">
    <source>
        <dbReference type="PROSITE-ProRule" id="PRU00433"/>
    </source>
</evidence>
<accession>A0A8J6TN62</accession>
<evidence type="ECO:0000259" key="7">
    <source>
        <dbReference type="PROSITE" id="PS51007"/>
    </source>
</evidence>
<evidence type="ECO:0000256" key="5">
    <source>
        <dbReference type="ARBA" id="ARBA00023004"/>
    </source>
</evidence>
<keyword evidence="4" id="KW-0249">Electron transport</keyword>
<sequence>MRYPGRLFGVGALLLSFAIYADAPLDNELTLAMAATPNVESGREVFRLCVVCHQINSWGTIDGSYPQLAGQHSSVIIKQIADIRAGNRDNPSMLIIAQEKVMGGPQAIADVTAYIQTLPMTPTPGVGPGHKLGKAERTYFRKCAECHGGDGGGDSGRYFPRLQGQHYAYLLRQLQWIRDDKRRNANSEMMRRVSKMKDAELSILADYISRIRPPAEDMAPEGWKNPDF</sequence>
<organism evidence="8 9">
    <name type="scientific">Candidatus Thiopontia autotrophica</name>
    <dbReference type="NCBI Taxonomy" id="2841688"/>
    <lineage>
        <taxon>Bacteria</taxon>
        <taxon>Pseudomonadati</taxon>
        <taxon>Pseudomonadota</taxon>
        <taxon>Gammaproteobacteria</taxon>
        <taxon>Candidatus Thiopontia</taxon>
    </lineage>
</organism>
<dbReference type="SUPFAM" id="SSF46626">
    <property type="entry name" value="Cytochrome c"/>
    <property type="match status" value="2"/>
</dbReference>
<dbReference type="GO" id="GO:0046872">
    <property type="term" value="F:metal ion binding"/>
    <property type="evidence" value="ECO:0007669"/>
    <property type="project" value="UniProtKB-KW"/>
</dbReference>
<evidence type="ECO:0000256" key="2">
    <source>
        <dbReference type="ARBA" id="ARBA00022617"/>
    </source>
</evidence>
<feature type="domain" description="Cytochrome c" evidence="7">
    <location>
        <begin position="37"/>
        <end position="119"/>
    </location>
</feature>
<dbReference type="PANTHER" id="PTHR33751">
    <property type="entry name" value="CBB3-TYPE CYTOCHROME C OXIDASE SUBUNIT FIXP"/>
    <property type="match status" value="1"/>
</dbReference>
<dbReference type="InterPro" id="IPR036909">
    <property type="entry name" value="Cyt_c-like_dom_sf"/>
</dbReference>
<evidence type="ECO:0000256" key="1">
    <source>
        <dbReference type="ARBA" id="ARBA00022448"/>
    </source>
</evidence>
<dbReference type="EMBL" id="JACNFK010000024">
    <property type="protein sequence ID" value="MBC8519509.1"/>
    <property type="molecule type" value="Genomic_DNA"/>
</dbReference>
<reference evidence="8 9" key="1">
    <citation type="submission" date="2020-08" db="EMBL/GenBank/DDBJ databases">
        <title>Bridging the membrane lipid divide: bacteria of the FCB group superphylum have the potential to synthesize archaeal ether lipids.</title>
        <authorList>
            <person name="Villanueva L."/>
            <person name="Von Meijenfeldt F.A.B."/>
            <person name="Westbye A.B."/>
            <person name="Yadav S."/>
            <person name="Hopmans E.C."/>
            <person name="Dutilh B.E."/>
            <person name="Sinninghe Damste J.S."/>
        </authorList>
    </citation>
    <scope>NUCLEOTIDE SEQUENCE [LARGE SCALE GENOMIC DNA]</scope>
    <source>
        <strain evidence="8">NIOZ-UU100</strain>
    </source>
</reference>
<keyword evidence="1" id="KW-0813">Transport</keyword>
<keyword evidence="2 6" id="KW-0349">Heme</keyword>
<name>A0A8J6TN62_9GAMM</name>
<keyword evidence="3 6" id="KW-0479">Metal-binding</keyword>
<keyword evidence="5 6" id="KW-0408">Iron</keyword>
<feature type="domain" description="Cytochrome c" evidence="7">
    <location>
        <begin position="130"/>
        <end position="212"/>
    </location>
</feature>
<comment type="caution">
    <text evidence="8">The sequence shown here is derived from an EMBL/GenBank/DDBJ whole genome shotgun (WGS) entry which is preliminary data.</text>
</comment>
<dbReference type="Proteomes" id="UP000654401">
    <property type="component" value="Unassembled WGS sequence"/>
</dbReference>
<dbReference type="InterPro" id="IPR009056">
    <property type="entry name" value="Cyt_c-like_dom"/>
</dbReference>
<dbReference type="AlphaFoldDB" id="A0A8J6TN62"/>
<proteinExistence type="predicted"/>
<dbReference type="PROSITE" id="PS51007">
    <property type="entry name" value="CYTC"/>
    <property type="match status" value="2"/>
</dbReference>
<evidence type="ECO:0000313" key="8">
    <source>
        <dbReference type="EMBL" id="MBC8519509.1"/>
    </source>
</evidence>
<dbReference type="InterPro" id="IPR050597">
    <property type="entry name" value="Cytochrome_c_Oxidase_Subunit"/>
</dbReference>
<dbReference type="GO" id="GO:0009055">
    <property type="term" value="F:electron transfer activity"/>
    <property type="evidence" value="ECO:0007669"/>
    <property type="project" value="InterPro"/>
</dbReference>
<dbReference type="GO" id="GO:0020037">
    <property type="term" value="F:heme binding"/>
    <property type="evidence" value="ECO:0007669"/>
    <property type="project" value="InterPro"/>
</dbReference>
<dbReference type="Pfam" id="PF00034">
    <property type="entry name" value="Cytochrom_C"/>
    <property type="match status" value="2"/>
</dbReference>
<evidence type="ECO:0000256" key="3">
    <source>
        <dbReference type="ARBA" id="ARBA00022723"/>
    </source>
</evidence>
<protein>
    <submittedName>
        <fullName evidence="8">C-type cytochrome</fullName>
    </submittedName>
</protein>
<evidence type="ECO:0000256" key="4">
    <source>
        <dbReference type="ARBA" id="ARBA00022982"/>
    </source>
</evidence>
<dbReference type="PANTHER" id="PTHR33751:SF9">
    <property type="entry name" value="CYTOCHROME C4"/>
    <property type="match status" value="1"/>
</dbReference>